<keyword evidence="2" id="KW-0106">Calcium</keyword>
<keyword evidence="6" id="KW-1185">Reference proteome</keyword>
<gene>
    <name evidence="5" type="ORF">QBC42DRAFT_269023</name>
</gene>
<protein>
    <recommendedName>
        <fullName evidence="4">EF-hand domain-containing protein</fullName>
    </recommendedName>
</protein>
<dbReference type="InterPro" id="IPR018247">
    <property type="entry name" value="EF_Hand_1_Ca_BS"/>
</dbReference>
<keyword evidence="1" id="KW-0677">Repeat</keyword>
<dbReference type="PROSITE" id="PS00018">
    <property type="entry name" value="EF_HAND_1"/>
    <property type="match status" value="2"/>
</dbReference>
<dbReference type="PANTHER" id="PTHR23049">
    <property type="entry name" value="MYOSIN REGULATORY LIGHT CHAIN 2"/>
    <property type="match status" value="1"/>
</dbReference>
<feature type="compositionally biased region" description="Polar residues" evidence="3">
    <location>
        <begin position="29"/>
        <end position="50"/>
    </location>
</feature>
<evidence type="ECO:0000259" key="4">
    <source>
        <dbReference type="PROSITE" id="PS50222"/>
    </source>
</evidence>
<name>A0AAV9HM98_9PEZI</name>
<evidence type="ECO:0000313" key="5">
    <source>
        <dbReference type="EMBL" id="KAK4461920.1"/>
    </source>
</evidence>
<evidence type="ECO:0000256" key="3">
    <source>
        <dbReference type="SAM" id="MobiDB-lite"/>
    </source>
</evidence>
<dbReference type="Gene3D" id="1.10.238.10">
    <property type="entry name" value="EF-hand"/>
    <property type="match status" value="1"/>
</dbReference>
<dbReference type="PROSITE" id="PS50222">
    <property type="entry name" value="EF_HAND_2"/>
    <property type="match status" value="2"/>
</dbReference>
<feature type="domain" description="EF-hand" evidence="4">
    <location>
        <begin position="115"/>
        <end position="150"/>
    </location>
</feature>
<dbReference type="SUPFAM" id="SSF47473">
    <property type="entry name" value="EF-hand"/>
    <property type="match status" value="1"/>
</dbReference>
<evidence type="ECO:0000313" key="6">
    <source>
        <dbReference type="Proteomes" id="UP001321749"/>
    </source>
</evidence>
<reference evidence="5" key="2">
    <citation type="submission" date="2023-06" db="EMBL/GenBank/DDBJ databases">
        <authorList>
            <consortium name="Lawrence Berkeley National Laboratory"/>
            <person name="Mondo S.J."/>
            <person name="Hensen N."/>
            <person name="Bonometti L."/>
            <person name="Westerberg I."/>
            <person name="Brannstrom I.O."/>
            <person name="Guillou S."/>
            <person name="Cros-Aarteil S."/>
            <person name="Calhoun S."/>
            <person name="Haridas S."/>
            <person name="Kuo A."/>
            <person name="Pangilinan J."/>
            <person name="Riley R."/>
            <person name="Labutti K."/>
            <person name="Andreopoulos B."/>
            <person name="Lipzen A."/>
            <person name="Chen C."/>
            <person name="Yanf M."/>
            <person name="Daum C."/>
            <person name="Ng V."/>
            <person name="Clum A."/>
            <person name="Steindorff A."/>
            <person name="Ohm R."/>
            <person name="Martin F."/>
            <person name="Silar P."/>
            <person name="Natvig D."/>
            <person name="Lalanne C."/>
            <person name="Gautier V."/>
            <person name="Ament-Velasquez S.L."/>
            <person name="Kruys A."/>
            <person name="Hutchinson M.I."/>
            <person name="Powell A.J."/>
            <person name="Barry K."/>
            <person name="Miller A.N."/>
            <person name="Grigoriev I.V."/>
            <person name="Debuchy R."/>
            <person name="Gladieux P."/>
            <person name="Thoren M.H."/>
            <person name="Johannesson H."/>
        </authorList>
    </citation>
    <scope>NUCLEOTIDE SEQUENCE</scope>
    <source>
        <strain evidence="5">PSN324</strain>
    </source>
</reference>
<dbReference type="Pfam" id="PF13202">
    <property type="entry name" value="EF-hand_5"/>
    <property type="match status" value="2"/>
</dbReference>
<dbReference type="InterPro" id="IPR002048">
    <property type="entry name" value="EF_hand_dom"/>
</dbReference>
<dbReference type="GO" id="GO:0005509">
    <property type="term" value="F:calcium ion binding"/>
    <property type="evidence" value="ECO:0007669"/>
    <property type="project" value="InterPro"/>
</dbReference>
<dbReference type="InterPro" id="IPR050403">
    <property type="entry name" value="Myosin_RLC"/>
</dbReference>
<feature type="region of interest" description="Disordered" evidence="3">
    <location>
        <begin position="1"/>
        <end position="112"/>
    </location>
</feature>
<dbReference type="InterPro" id="IPR011992">
    <property type="entry name" value="EF-hand-dom_pair"/>
</dbReference>
<sequence length="286" mass="30463">MAMPFKPSPLGYGSNTPRSSPFRRPESTPGPTSPSALRQTTPTSSPSNKMSPFEGGGGRPLPIPRTPTMEFPFPTPKATYTSTANEAPQRLSPRSPIATRQPVGHGSSITQLQSSQVRALREGFQILDRDSDGVVNREDVVEMLNQLGLPSNTSDVTQFFPPSAPQTMTMALFMNSISGSLAALSPAAELLSALSAFDDDDSGQIDLAELRDALLNTAPEPGQQPLTSLDIDKVINGFTGRRAFTKSKSSGGLGKRGEVFRYQDFVNSVIGGNTGSERASEDSEEA</sequence>
<proteinExistence type="predicted"/>
<dbReference type="EMBL" id="MU864981">
    <property type="protein sequence ID" value="KAK4461920.1"/>
    <property type="molecule type" value="Genomic_DNA"/>
</dbReference>
<organism evidence="5 6">
    <name type="scientific">Cladorrhinum samala</name>
    <dbReference type="NCBI Taxonomy" id="585594"/>
    <lineage>
        <taxon>Eukaryota</taxon>
        <taxon>Fungi</taxon>
        <taxon>Dikarya</taxon>
        <taxon>Ascomycota</taxon>
        <taxon>Pezizomycotina</taxon>
        <taxon>Sordariomycetes</taxon>
        <taxon>Sordariomycetidae</taxon>
        <taxon>Sordariales</taxon>
        <taxon>Podosporaceae</taxon>
        <taxon>Cladorrhinum</taxon>
    </lineage>
</organism>
<feature type="domain" description="EF-hand" evidence="4">
    <location>
        <begin position="185"/>
        <end position="220"/>
    </location>
</feature>
<accession>A0AAV9HM98</accession>
<dbReference type="SMART" id="SM00054">
    <property type="entry name" value="EFh"/>
    <property type="match status" value="2"/>
</dbReference>
<reference evidence="5" key="1">
    <citation type="journal article" date="2023" name="Mol. Phylogenet. Evol.">
        <title>Genome-scale phylogeny and comparative genomics of the fungal order Sordariales.</title>
        <authorList>
            <person name="Hensen N."/>
            <person name="Bonometti L."/>
            <person name="Westerberg I."/>
            <person name="Brannstrom I.O."/>
            <person name="Guillou S."/>
            <person name="Cros-Aarteil S."/>
            <person name="Calhoun S."/>
            <person name="Haridas S."/>
            <person name="Kuo A."/>
            <person name="Mondo S."/>
            <person name="Pangilinan J."/>
            <person name="Riley R."/>
            <person name="LaButti K."/>
            <person name="Andreopoulos B."/>
            <person name="Lipzen A."/>
            <person name="Chen C."/>
            <person name="Yan M."/>
            <person name="Daum C."/>
            <person name="Ng V."/>
            <person name="Clum A."/>
            <person name="Steindorff A."/>
            <person name="Ohm R.A."/>
            <person name="Martin F."/>
            <person name="Silar P."/>
            <person name="Natvig D.O."/>
            <person name="Lalanne C."/>
            <person name="Gautier V."/>
            <person name="Ament-Velasquez S.L."/>
            <person name="Kruys A."/>
            <person name="Hutchinson M.I."/>
            <person name="Powell A.J."/>
            <person name="Barry K."/>
            <person name="Miller A.N."/>
            <person name="Grigoriev I.V."/>
            <person name="Debuchy R."/>
            <person name="Gladieux P."/>
            <person name="Hiltunen Thoren M."/>
            <person name="Johannesson H."/>
        </authorList>
    </citation>
    <scope>NUCLEOTIDE SEQUENCE</scope>
    <source>
        <strain evidence="5">PSN324</strain>
    </source>
</reference>
<evidence type="ECO:0000256" key="2">
    <source>
        <dbReference type="ARBA" id="ARBA00022837"/>
    </source>
</evidence>
<dbReference type="Proteomes" id="UP001321749">
    <property type="component" value="Unassembled WGS sequence"/>
</dbReference>
<comment type="caution">
    <text evidence="5">The sequence shown here is derived from an EMBL/GenBank/DDBJ whole genome shotgun (WGS) entry which is preliminary data.</text>
</comment>
<evidence type="ECO:0000256" key="1">
    <source>
        <dbReference type="ARBA" id="ARBA00022737"/>
    </source>
</evidence>
<dbReference type="AlphaFoldDB" id="A0AAV9HM98"/>